<sequence>MPNLCNEVPGDRAMTGGPSAFRWRCWPSALWSAWPPRSSSEFAGQYNHATGVRKVTRDTYRVDAKGSAGSSAVWGRFTPTR</sequence>
<accession>A0A7G6X584</accession>
<protein>
    <submittedName>
        <fullName evidence="1">Uncharacterized protein</fullName>
    </submittedName>
</protein>
<dbReference type="EMBL" id="CP043661">
    <property type="protein sequence ID" value="QNE21399.1"/>
    <property type="molecule type" value="Genomic_DNA"/>
</dbReference>
<reference evidence="1 2" key="2">
    <citation type="journal article" date="2020" name="Microbiol. Resour. Announc.">
        <title>Antarctic desert soil bacteria exhibit high novel natural product potential, evaluated through long-read genome sequencing and comparative genomics.</title>
        <authorList>
            <person name="Benaud N."/>
            <person name="Edwards R.J."/>
            <person name="Amos T.G."/>
            <person name="D'Agostino P.M."/>
            <person name="Gutierrez-Chavez C."/>
            <person name="Montgomery K."/>
            <person name="Nicetic I."/>
            <person name="Ferrari B.C."/>
        </authorList>
    </citation>
    <scope>NUCLEOTIDE SEQUENCE [LARGE SCALE GENOMIC DNA]</scope>
    <source>
        <strain evidence="1 2">SPB151</strain>
    </source>
</reference>
<gene>
    <name evidence="1" type="ORF">F1D05_30110</name>
</gene>
<reference evidence="2" key="1">
    <citation type="submission" date="2019-09" db="EMBL/GenBank/DDBJ databases">
        <title>Antimicrobial potential of Antarctic Bacteria.</title>
        <authorList>
            <person name="Benaud N."/>
            <person name="Edwards R.J."/>
            <person name="Ferrari B.C."/>
        </authorList>
    </citation>
    <scope>NUCLEOTIDE SEQUENCE [LARGE SCALE GENOMIC DNA]</scope>
    <source>
        <strain evidence="2">SPB151</strain>
    </source>
</reference>
<name>A0A7G6X584_9ACTN</name>
<proteinExistence type="predicted"/>
<organism evidence="1 2">
    <name type="scientific">Kribbella qitaiheensis</name>
    <dbReference type="NCBI Taxonomy" id="1544730"/>
    <lineage>
        <taxon>Bacteria</taxon>
        <taxon>Bacillati</taxon>
        <taxon>Actinomycetota</taxon>
        <taxon>Actinomycetes</taxon>
        <taxon>Propionibacteriales</taxon>
        <taxon>Kribbellaceae</taxon>
        <taxon>Kribbella</taxon>
    </lineage>
</organism>
<dbReference type="KEGG" id="kqi:F1D05_30110"/>
<dbReference type="RefSeq" id="WP_185443800.1">
    <property type="nucleotide sequence ID" value="NZ_CP043661.1"/>
</dbReference>
<evidence type="ECO:0000313" key="2">
    <source>
        <dbReference type="Proteomes" id="UP000515563"/>
    </source>
</evidence>
<keyword evidence="2" id="KW-1185">Reference proteome</keyword>
<dbReference type="Proteomes" id="UP000515563">
    <property type="component" value="Chromosome"/>
</dbReference>
<dbReference type="AlphaFoldDB" id="A0A7G6X584"/>
<evidence type="ECO:0000313" key="1">
    <source>
        <dbReference type="EMBL" id="QNE21399.1"/>
    </source>
</evidence>